<feature type="domain" description="HTH LytTR-type" evidence="5">
    <location>
        <begin position="129"/>
        <end position="228"/>
    </location>
</feature>
<dbReference type="InterPro" id="IPR011006">
    <property type="entry name" value="CheY-like_superfamily"/>
</dbReference>
<organism evidence="6 7">
    <name type="scientific">Clostridium gelidum</name>
    <dbReference type="NCBI Taxonomy" id="704125"/>
    <lineage>
        <taxon>Bacteria</taxon>
        <taxon>Bacillati</taxon>
        <taxon>Bacillota</taxon>
        <taxon>Clostridia</taxon>
        <taxon>Eubacteriales</taxon>
        <taxon>Clostridiaceae</taxon>
        <taxon>Clostridium</taxon>
    </lineage>
</organism>
<protein>
    <recommendedName>
        <fullName evidence="1">Stage 0 sporulation protein A homolog</fullName>
    </recommendedName>
</protein>
<keyword evidence="3" id="KW-0597">Phosphoprotein</keyword>
<gene>
    <name evidence="6" type="ORF">psyc5s11_26440</name>
</gene>
<name>A0ABM7T6I6_9CLOT</name>
<dbReference type="EMBL" id="AP024849">
    <property type="protein sequence ID" value="BCZ46577.1"/>
    <property type="molecule type" value="Genomic_DNA"/>
</dbReference>
<dbReference type="Pfam" id="PF00072">
    <property type="entry name" value="Response_reg"/>
    <property type="match status" value="1"/>
</dbReference>
<dbReference type="InterPro" id="IPR046947">
    <property type="entry name" value="LytR-like"/>
</dbReference>
<keyword evidence="6" id="KW-0238">DNA-binding</keyword>
<evidence type="ECO:0000256" key="1">
    <source>
        <dbReference type="ARBA" id="ARBA00018672"/>
    </source>
</evidence>
<dbReference type="GO" id="GO:0003677">
    <property type="term" value="F:DNA binding"/>
    <property type="evidence" value="ECO:0007669"/>
    <property type="project" value="UniProtKB-KW"/>
</dbReference>
<dbReference type="PROSITE" id="PS50930">
    <property type="entry name" value="HTH_LYTTR"/>
    <property type="match status" value="1"/>
</dbReference>
<evidence type="ECO:0000313" key="7">
    <source>
        <dbReference type="Proteomes" id="UP000824633"/>
    </source>
</evidence>
<keyword evidence="7" id="KW-1185">Reference proteome</keyword>
<dbReference type="Gene3D" id="3.40.50.2300">
    <property type="match status" value="1"/>
</dbReference>
<dbReference type="PANTHER" id="PTHR37299:SF1">
    <property type="entry name" value="STAGE 0 SPORULATION PROTEIN A HOMOLOG"/>
    <property type="match status" value="1"/>
</dbReference>
<accession>A0ABM7T6I6</accession>
<dbReference type="InterPro" id="IPR007492">
    <property type="entry name" value="LytTR_DNA-bd_dom"/>
</dbReference>
<sequence length="235" mass="28055">MLKIAICEDDNIQRKSIVNMIETYLGAIDKRCKTFEFISGEELLLSIDNFDIYFLDIQMDNLSGIDTAKRIRLIHEKAIIIFTTGFKDYVFDAFDVNAFHYILKPIDENKFKDILYSAVKLISKKYKFLIAKTINSSAKILLKDIIYIESDQRKIRVHTTYDIIEYYYKISDLENELSEDNFFRCHKCYIINLEYVQSFDNTFIILKNFEKVYISRKRLSDFSKAFMYYLKNEEF</sequence>
<dbReference type="SMART" id="SM00448">
    <property type="entry name" value="REC"/>
    <property type="match status" value="1"/>
</dbReference>
<evidence type="ECO:0000259" key="5">
    <source>
        <dbReference type="PROSITE" id="PS50930"/>
    </source>
</evidence>
<feature type="domain" description="Response regulatory" evidence="4">
    <location>
        <begin position="3"/>
        <end position="119"/>
    </location>
</feature>
<evidence type="ECO:0000313" key="6">
    <source>
        <dbReference type="EMBL" id="BCZ46577.1"/>
    </source>
</evidence>
<evidence type="ECO:0000259" key="4">
    <source>
        <dbReference type="PROSITE" id="PS50110"/>
    </source>
</evidence>
<dbReference type="PANTHER" id="PTHR37299">
    <property type="entry name" value="TRANSCRIPTIONAL REGULATOR-RELATED"/>
    <property type="match status" value="1"/>
</dbReference>
<proteinExistence type="predicted"/>
<dbReference type="Gene3D" id="2.40.50.1020">
    <property type="entry name" value="LytTr DNA-binding domain"/>
    <property type="match status" value="1"/>
</dbReference>
<dbReference type="Pfam" id="PF04397">
    <property type="entry name" value="LytTR"/>
    <property type="match status" value="1"/>
</dbReference>
<comment type="function">
    <text evidence="2">May play the central regulatory role in sporulation. It may be an element of the effector pathway responsible for the activation of sporulation genes in response to nutritional stress. Spo0A may act in concert with spo0H (a sigma factor) to control the expression of some genes that are critical to the sporulation process.</text>
</comment>
<dbReference type="SUPFAM" id="SSF52172">
    <property type="entry name" value="CheY-like"/>
    <property type="match status" value="1"/>
</dbReference>
<feature type="modified residue" description="4-aspartylphosphate" evidence="3">
    <location>
        <position position="56"/>
    </location>
</feature>
<dbReference type="SMART" id="SM00850">
    <property type="entry name" value="LytTR"/>
    <property type="match status" value="1"/>
</dbReference>
<dbReference type="InterPro" id="IPR001789">
    <property type="entry name" value="Sig_transdc_resp-reg_receiver"/>
</dbReference>
<dbReference type="PROSITE" id="PS50110">
    <property type="entry name" value="RESPONSE_REGULATORY"/>
    <property type="match status" value="1"/>
</dbReference>
<reference evidence="7" key="1">
    <citation type="submission" date="2021-07" db="EMBL/GenBank/DDBJ databases">
        <title>Complete genome sequencing of a Clostridium isolate.</title>
        <authorList>
            <person name="Ueki A."/>
            <person name="Tonouchi A."/>
        </authorList>
    </citation>
    <scope>NUCLEOTIDE SEQUENCE [LARGE SCALE GENOMIC DNA]</scope>
    <source>
        <strain evidence="7">C5S11</strain>
    </source>
</reference>
<evidence type="ECO:0000256" key="2">
    <source>
        <dbReference type="ARBA" id="ARBA00024867"/>
    </source>
</evidence>
<evidence type="ECO:0000256" key="3">
    <source>
        <dbReference type="PROSITE-ProRule" id="PRU00169"/>
    </source>
</evidence>
<dbReference type="Proteomes" id="UP000824633">
    <property type="component" value="Chromosome"/>
</dbReference>
<dbReference type="RefSeq" id="WP_224038051.1">
    <property type="nucleotide sequence ID" value="NZ_AP024849.1"/>
</dbReference>